<feature type="compositionally biased region" description="Low complexity" evidence="1">
    <location>
        <begin position="277"/>
        <end position="292"/>
    </location>
</feature>
<feature type="compositionally biased region" description="Basic and acidic residues" evidence="1">
    <location>
        <begin position="592"/>
        <end position="602"/>
    </location>
</feature>
<dbReference type="GeneID" id="77805191"/>
<reference evidence="2" key="1">
    <citation type="submission" date="2022-10" db="EMBL/GenBank/DDBJ databases">
        <title>Puccinia triticina Genome sequencing and assembly.</title>
        <authorList>
            <person name="Li C."/>
        </authorList>
    </citation>
    <scope>NUCLEOTIDE SEQUENCE</scope>
    <source>
        <strain evidence="2">Pt15</strain>
    </source>
</reference>
<feature type="region of interest" description="Disordered" evidence="1">
    <location>
        <begin position="874"/>
        <end position="894"/>
    </location>
</feature>
<dbReference type="RefSeq" id="XP_053028277.1">
    <property type="nucleotide sequence ID" value="XM_053164296.1"/>
</dbReference>
<feature type="region of interest" description="Disordered" evidence="1">
    <location>
        <begin position="1"/>
        <end position="39"/>
    </location>
</feature>
<evidence type="ECO:0008006" key="4">
    <source>
        <dbReference type="Google" id="ProtNLM"/>
    </source>
</evidence>
<feature type="region of interest" description="Disordered" evidence="1">
    <location>
        <begin position="910"/>
        <end position="936"/>
    </location>
</feature>
<feature type="compositionally biased region" description="Low complexity" evidence="1">
    <location>
        <begin position="703"/>
        <end position="717"/>
    </location>
</feature>
<proteinExistence type="predicted"/>
<accession>A0ABY7D7U4</accession>
<evidence type="ECO:0000256" key="1">
    <source>
        <dbReference type="SAM" id="MobiDB-lite"/>
    </source>
</evidence>
<feature type="compositionally biased region" description="Basic residues" evidence="1">
    <location>
        <begin position="200"/>
        <end position="213"/>
    </location>
</feature>
<feature type="compositionally biased region" description="Basic and acidic residues" evidence="1">
    <location>
        <begin position="666"/>
        <end position="692"/>
    </location>
</feature>
<feature type="compositionally biased region" description="Polar residues" evidence="1">
    <location>
        <begin position="622"/>
        <end position="636"/>
    </location>
</feature>
<feature type="compositionally biased region" description="Acidic residues" evidence="1">
    <location>
        <begin position="553"/>
        <end position="568"/>
    </location>
</feature>
<name>A0ABY7D7U4_9BASI</name>
<feature type="region of interest" description="Disordered" evidence="1">
    <location>
        <begin position="769"/>
        <end position="815"/>
    </location>
</feature>
<sequence>MLLDRKSSRSSGLPRFKPSTHTLKQPPLSPQADAEPAAYSLPPISSLAAIKHWFDPAPPSPSLAGPAPARALFPSTSPSPPQPHPSTGSPVELLDAAIPSPPAAKQSLKPLRNSIRKRTPSSLFARRLSSASLLKSKLTSEQPEKPPKNRNSAHHEPQRPTPPLHAASKPSNSPPVGGKDPSHTPSSPKAHSPPRTLLSPKRKLLSPSPKKHAPPSPATTLKTLPSHHPRPGPAMNLLSLGIQYNPALRPDPAPAPVRDPPAAPVLKPGPRGSSLHPFSRAAASPTSPFATTQFSPARLASRSSTMTLASTCTTGSDDEFRFSDLVSIQLPSTPTAALRPSPAGRPADLLSDFPLPPSRDAFLPPSFDLLSHGPHSEPVDLLSGLPRRLDYSPSLPPQIPLPPLPATRGFRPPSLLHSWFPLAFPDKTPTQPPTEAMPAPSPNPFESPDISSTSYNLDDLLDLYDTHTSPDSFKRTDRPTSSTAVDGPKQALDLKAMESSNLLDVDLPSRTSSPDHLSSPGEELAKDDEETLIVRDQQGQSLSKIQPLLDSASEGEEETASEIDLDEPLDMMAVRLGYQLHLADGSDSDSDDAGRRPLRRAEELDDDDALLDAAPVPFSRGPSRQQGLFQVRSLSSLRAAHRAPSRSRTNRVVIAEASSSDEEEFDLKLDHDHRATKHDGEEPWRGGPEWRRSSVGSAGTLGSFTTTPSSSHSSYQTRFSSPADTLVFPPDALPKTCLGLGFHIHPPPSPLLPGATDRRLWLQRAFAPRDAPAQPRSASLPGPSFKPSSSSGPVHSAWDEDDGASEAVPDQLSDHLDRPRASYRLKPLMLVSRKDRHLSFPLLHAPIAEEAAPAPPASVARTRASVPAHLAYRPVPSSCSSATARPPGAPPRNVRVRASLPTRLQTLPEKLHHQQHQKIESNPSDGCPDSASAHLI</sequence>
<protein>
    <recommendedName>
        <fullName evidence="4">Proteophosphoglycan ppg4</fullName>
    </recommendedName>
</protein>
<dbReference type="Proteomes" id="UP001164743">
    <property type="component" value="Chromosome 17A"/>
</dbReference>
<dbReference type="EMBL" id="CP110437">
    <property type="protein sequence ID" value="WAQ92722.1"/>
    <property type="molecule type" value="Genomic_DNA"/>
</dbReference>
<feature type="compositionally biased region" description="Low complexity" evidence="1">
    <location>
        <begin position="62"/>
        <end position="76"/>
    </location>
</feature>
<evidence type="ECO:0000313" key="3">
    <source>
        <dbReference type="Proteomes" id="UP001164743"/>
    </source>
</evidence>
<feature type="compositionally biased region" description="Low complexity" evidence="1">
    <location>
        <begin position="121"/>
        <end position="140"/>
    </location>
</feature>
<feature type="region of interest" description="Disordered" evidence="1">
    <location>
        <begin position="421"/>
        <end position="568"/>
    </location>
</feature>
<gene>
    <name evidence="2" type="ORF">PtA15_17A204</name>
</gene>
<feature type="region of interest" description="Disordered" evidence="1">
    <location>
        <begin position="55"/>
        <end position="304"/>
    </location>
</feature>
<feature type="compositionally biased region" description="Pro residues" evidence="1">
    <location>
        <begin position="249"/>
        <end position="263"/>
    </location>
</feature>
<feature type="compositionally biased region" description="Low complexity" evidence="1">
    <location>
        <begin position="779"/>
        <end position="796"/>
    </location>
</feature>
<feature type="compositionally biased region" description="Basic residues" evidence="1">
    <location>
        <begin position="639"/>
        <end position="649"/>
    </location>
</feature>
<organism evidence="2 3">
    <name type="scientific">Puccinia triticina</name>
    <dbReference type="NCBI Taxonomy" id="208348"/>
    <lineage>
        <taxon>Eukaryota</taxon>
        <taxon>Fungi</taxon>
        <taxon>Dikarya</taxon>
        <taxon>Basidiomycota</taxon>
        <taxon>Pucciniomycotina</taxon>
        <taxon>Pucciniomycetes</taxon>
        <taxon>Pucciniales</taxon>
        <taxon>Pucciniaceae</taxon>
        <taxon>Puccinia</taxon>
    </lineage>
</organism>
<keyword evidence="3" id="KW-1185">Reference proteome</keyword>
<evidence type="ECO:0000313" key="2">
    <source>
        <dbReference type="EMBL" id="WAQ92722.1"/>
    </source>
</evidence>
<feature type="compositionally biased region" description="Basic and acidic residues" evidence="1">
    <location>
        <begin position="142"/>
        <end position="158"/>
    </location>
</feature>
<feature type="region of interest" description="Disordered" evidence="1">
    <location>
        <begin position="582"/>
        <end position="718"/>
    </location>
</feature>